<sequence length="67" mass="7231">DQDGQARHDAGRGVAHAGQPPGQRDRQLREAGGSPARRQAHGRGLDRRQPRDARADRSPHAEPVAPV</sequence>
<name>A0A6J4TAR2_9ACTN</name>
<dbReference type="EMBL" id="CADCVS010000374">
    <property type="protein sequence ID" value="CAA9518498.1"/>
    <property type="molecule type" value="Genomic_DNA"/>
</dbReference>
<feature type="region of interest" description="Disordered" evidence="1">
    <location>
        <begin position="1"/>
        <end position="67"/>
    </location>
</feature>
<feature type="non-terminal residue" evidence="2">
    <location>
        <position position="1"/>
    </location>
</feature>
<accession>A0A6J4TAR2</accession>
<gene>
    <name evidence="2" type="ORF">AVDCRST_MAG30-2914</name>
</gene>
<evidence type="ECO:0000313" key="2">
    <source>
        <dbReference type="EMBL" id="CAA9518498.1"/>
    </source>
</evidence>
<organism evidence="2">
    <name type="scientific">uncultured Solirubrobacteraceae bacterium</name>
    <dbReference type="NCBI Taxonomy" id="1162706"/>
    <lineage>
        <taxon>Bacteria</taxon>
        <taxon>Bacillati</taxon>
        <taxon>Actinomycetota</taxon>
        <taxon>Thermoleophilia</taxon>
        <taxon>Solirubrobacterales</taxon>
        <taxon>Solirubrobacteraceae</taxon>
        <taxon>environmental samples</taxon>
    </lineage>
</organism>
<proteinExistence type="predicted"/>
<reference evidence="2" key="1">
    <citation type="submission" date="2020-02" db="EMBL/GenBank/DDBJ databases">
        <authorList>
            <person name="Meier V. D."/>
        </authorList>
    </citation>
    <scope>NUCLEOTIDE SEQUENCE</scope>
    <source>
        <strain evidence="2">AVDCRST_MAG30</strain>
    </source>
</reference>
<evidence type="ECO:0000256" key="1">
    <source>
        <dbReference type="SAM" id="MobiDB-lite"/>
    </source>
</evidence>
<protein>
    <submittedName>
        <fullName evidence="2">Uncharacterized protein</fullName>
    </submittedName>
</protein>
<dbReference type="AlphaFoldDB" id="A0A6J4TAR2"/>
<feature type="compositionally biased region" description="Basic and acidic residues" evidence="1">
    <location>
        <begin position="43"/>
        <end position="60"/>
    </location>
</feature>
<feature type="compositionally biased region" description="Basic and acidic residues" evidence="1">
    <location>
        <begin position="1"/>
        <end position="11"/>
    </location>
</feature>
<feature type="non-terminal residue" evidence="2">
    <location>
        <position position="67"/>
    </location>
</feature>